<keyword evidence="2 4" id="KW-0449">Lipoprotein</keyword>
<dbReference type="GO" id="GO:0009279">
    <property type="term" value="C:cell outer membrane"/>
    <property type="evidence" value="ECO:0007669"/>
    <property type="project" value="UniProtKB-SubCell"/>
</dbReference>
<dbReference type="PANTHER" id="PTHR10612">
    <property type="entry name" value="APOLIPOPROTEIN D"/>
    <property type="match status" value="1"/>
</dbReference>
<comment type="caution">
    <text evidence="4">The sequence shown here is derived from an EMBL/GenBank/DDBJ whole genome shotgun (WGS) entry which is preliminary data.</text>
</comment>
<keyword evidence="2" id="KW-0472">Membrane</keyword>
<dbReference type="PROSITE" id="PS51257">
    <property type="entry name" value="PROKAR_LIPOPROTEIN"/>
    <property type="match status" value="1"/>
</dbReference>
<dbReference type="CDD" id="cd19438">
    <property type="entry name" value="lipocalin_Blc-like"/>
    <property type="match status" value="1"/>
</dbReference>
<feature type="domain" description="Lipocalin/cytosolic fatty-acid binding" evidence="3">
    <location>
        <begin position="39"/>
        <end position="179"/>
    </location>
</feature>
<proteinExistence type="inferred from homology"/>
<dbReference type="InterPro" id="IPR022271">
    <property type="entry name" value="Lipocalin_ApoD"/>
</dbReference>
<keyword evidence="2" id="KW-0446">Lipid-binding</keyword>
<name>A0A7W8D4G7_9GAMM</name>
<dbReference type="GO" id="GO:0006950">
    <property type="term" value="P:response to stress"/>
    <property type="evidence" value="ECO:0007669"/>
    <property type="project" value="UniProtKB-ARBA"/>
</dbReference>
<dbReference type="Pfam" id="PF08212">
    <property type="entry name" value="Lipocalin_2"/>
    <property type="match status" value="1"/>
</dbReference>
<feature type="chain" id="PRO_5031674587" description="Outer membrane lipoprotein Blc" evidence="2">
    <location>
        <begin position="21"/>
        <end position="192"/>
    </location>
</feature>
<dbReference type="EMBL" id="JACHHP010000002">
    <property type="protein sequence ID" value="MBB5207763.1"/>
    <property type="molecule type" value="Genomic_DNA"/>
</dbReference>
<keyword evidence="2" id="KW-0998">Cell outer membrane</keyword>
<evidence type="ECO:0000313" key="5">
    <source>
        <dbReference type="Proteomes" id="UP000521199"/>
    </source>
</evidence>
<evidence type="ECO:0000256" key="2">
    <source>
        <dbReference type="PIRNR" id="PIRNR036893"/>
    </source>
</evidence>
<sequence>MSRRSLALAAFALAAVAALAACASRPDSRLPPLTPSIEVDLPRFMGQWYVIANIPYFGERGNVAARDIYTLNDDGEVDTVYRYRKGFDRPEKTTESTGLVQPGTGNAFWRIRFFGVLKADYLVLAVADDYSWALIGQPDRDLAWVFARTPVIDDALYESLLERLRGFGYDTGRLQRVPQVPEQLGKPGFQTP</sequence>
<dbReference type="SUPFAM" id="SSF50814">
    <property type="entry name" value="Lipocalins"/>
    <property type="match status" value="1"/>
</dbReference>
<dbReference type="Proteomes" id="UP000521199">
    <property type="component" value="Unassembled WGS sequence"/>
</dbReference>
<dbReference type="RefSeq" id="WP_183960294.1">
    <property type="nucleotide sequence ID" value="NZ_JACHHP010000002.1"/>
</dbReference>
<dbReference type="PIRSF" id="PIRSF036893">
    <property type="entry name" value="Lipocalin_ApoD"/>
    <property type="match status" value="1"/>
</dbReference>
<dbReference type="GO" id="GO:0008289">
    <property type="term" value="F:lipid binding"/>
    <property type="evidence" value="ECO:0007669"/>
    <property type="project" value="UniProtKB-UniRule"/>
</dbReference>
<comment type="subcellular location">
    <subcellularLocation>
        <location evidence="2">Cell outer membrane</location>
    </subcellularLocation>
</comment>
<dbReference type="InterPro" id="IPR000566">
    <property type="entry name" value="Lipocln_cytosolic_FA-bd_dom"/>
</dbReference>
<dbReference type="InterPro" id="IPR012674">
    <property type="entry name" value="Calycin"/>
</dbReference>
<keyword evidence="2" id="KW-0732">Signal</keyword>
<dbReference type="InterPro" id="IPR047202">
    <property type="entry name" value="Lipocalin_Blc-like_dom"/>
</dbReference>
<organism evidence="4 5">
    <name type="scientific">Chiayiivirga flava</name>
    <dbReference type="NCBI Taxonomy" id="659595"/>
    <lineage>
        <taxon>Bacteria</taxon>
        <taxon>Pseudomonadati</taxon>
        <taxon>Pseudomonadota</taxon>
        <taxon>Gammaproteobacteria</taxon>
        <taxon>Lysobacterales</taxon>
        <taxon>Lysobacteraceae</taxon>
        <taxon>Chiayiivirga</taxon>
    </lineage>
</organism>
<comment type="subunit">
    <text evidence="2">Homodimer.</text>
</comment>
<dbReference type="InterPro" id="IPR002446">
    <property type="entry name" value="Lipocalin_bac"/>
</dbReference>
<evidence type="ECO:0000256" key="1">
    <source>
        <dbReference type="ARBA" id="ARBA00006889"/>
    </source>
</evidence>
<dbReference type="PRINTS" id="PR01171">
    <property type="entry name" value="BCTLIPOCALIN"/>
</dbReference>
<feature type="signal peptide" evidence="2">
    <location>
        <begin position="1"/>
        <end position="20"/>
    </location>
</feature>
<protein>
    <recommendedName>
        <fullName evidence="2">Outer membrane lipoprotein Blc</fullName>
    </recommendedName>
</protein>
<dbReference type="AlphaFoldDB" id="A0A7W8D4G7"/>
<reference evidence="4 5" key="1">
    <citation type="submission" date="2020-08" db="EMBL/GenBank/DDBJ databases">
        <title>Genomic Encyclopedia of Type Strains, Phase IV (KMG-IV): sequencing the most valuable type-strain genomes for metagenomic binning, comparative biology and taxonomic classification.</title>
        <authorList>
            <person name="Goeker M."/>
        </authorList>
    </citation>
    <scope>NUCLEOTIDE SEQUENCE [LARGE SCALE GENOMIC DNA]</scope>
    <source>
        <strain evidence="4 5">DSM 24163</strain>
    </source>
</reference>
<keyword evidence="5" id="KW-1185">Reference proteome</keyword>
<dbReference type="Gene3D" id="2.40.128.20">
    <property type="match status" value="1"/>
</dbReference>
<accession>A0A7W8D4G7</accession>
<dbReference type="PANTHER" id="PTHR10612:SF34">
    <property type="entry name" value="APOLIPOPROTEIN D"/>
    <property type="match status" value="1"/>
</dbReference>
<comment type="function">
    <text evidence="2">Involved in the storage or transport of lipids necessary for membrane maintenance under stressful conditions. Displays a binding preference for lysophospholipids.</text>
</comment>
<gene>
    <name evidence="4" type="ORF">HNQ52_001292</name>
</gene>
<evidence type="ECO:0000259" key="3">
    <source>
        <dbReference type="Pfam" id="PF08212"/>
    </source>
</evidence>
<evidence type="ECO:0000313" key="4">
    <source>
        <dbReference type="EMBL" id="MBB5207763.1"/>
    </source>
</evidence>
<comment type="similarity">
    <text evidence="1 2">Belongs to the calycin superfamily. Lipocalin family.</text>
</comment>